<dbReference type="AlphaFoldDB" id="A0A9W7AW30"/>
<dbReference type="EMBL" id="BLQM01000216">
    <property type="protein sequence ID" value="GMH76133.1"/>
    <property type="molecule type" value="Genomic_DNA"/>
</dbReference>
<reference evidence="3" key="1">
    <citation type="journal article" date="2023" name="Commun. Biol.">
        <title>Genome analysis of Parmales, the sister group of diatoms, reveals the evolutionary specialization of diatoms from phago-mixotrophs to photoautotrophs.</title>
        <authorList>
            <person name="Ban H."/>
            <person name="Sato S."/>
            <person name="Yoshikawa S."/>
            <person name="Yamada K."/>
            <person name="Nakamura Y."/>
            <person name="Ichinomiya M."/>
            <person name="Sato N."/>
            <person name="Blanc-Mathieu R."/>
            <person name="Endo H."/>
            <person name="Kuwata A."/>
            <person name="Ogata H."/>
        </authorList>
    </citation>
    <scope>NUCLEOTIDE SEQUENCE [LARGE SCALE GENOMIC DNA]</scope>
</reference>
<feature type="region of interest" description="Disordered" evidence="1">
    <location>
        <begin position="28"/>
        <end position="52"/>
    </location>
</feature>
<evidence type="ECO:0000313" key="3">
    <source>
        <dbReference type="Proteomes" id="UP001162640"/>
    </source>
</evidence>
<feature type="region of interest" description="Disordered" evidence="1">
    <location>
        <begin position="114"/>
        <end position="141"/>
    </location>
</feature>
<evidence type="ECO:0000256" key="1">
    <source>
        <dbReference type="SAM" id="MobiDB-lite"/>
    </source>
</evidence>
<gene>
    <name evidence="2" type="ORF">TL16_g06983</name>
</gene>
<feature type="compositionally biased region" description="Polar residues" evidence="1">
    <location>
        <begin position="29"/>
        <end position="45"/>
    </location>
</feature>
<feature type="compositionally biased region" description="Low complexity" evidence="1">
    <location>
        <begin position="126"/>
        <end position="141"/>
    </location>
</feature>
<feature type="compositionally biased region" description="Polar residues" evidence="1">
    <location>
        <begin position="114"/>
        <end position="125"/>
    </location>
</feature>
<dbReference type="Proteomes" id="UP001162640">
    <property type="component" value="Unassembled WGS sequence"/>
</dbReference>
<comment type="caution">
    <text evidence="2">The sequence shown here is derived from an EMBL/GenBank/DDBJ whole genome shotgun (WGS) entry which is preliminary data.</text>
</comment>
<sequence>MLNALNQCITGSAYACCDTTYTEEGENKPLQNKVYSSSNLSSGDPTDSRRARRAAQLDLKNQRWDSLFNTSGERCETQNNTAQTLLYPSHSNNPAKNNASDSFVFQNDTLELGTSTNSNTILNLGTQTSPPTLTSNTTNNNRGVACNDIDFMRITGLEMEESGERTEKEKGDALWRATMNFGAAEEGAKGDKEGVGETEGNRGSGSGEREGEQWNNLVEI</sequence>
<proteinExistence type="predicted"/>
<name>A0A9W7AW30_9STRA</name>
<accession>A0A9W7AW30</accession>
<evidence type="ECO:0000313" key="2">
    <source>
        <dbReference type="EMBL" id="GMH76133.1"/>
    </source>
</evidence>
<feature type="region of interest" description="Disordered" evidence="1">
    <location>
        <begin position="181"/>
        <end position="220"/>
    </location>
</feature>
<organism evidence="2 3">
    <name type="scientific">Triparma laevis f. inornata</name>
    <dbReference type="NCBI Taxonomy" id="1714386"/>
    <lineage>
        <taxon>Eukaryota</taxon>
        <taxon>Sar</taxon>
        <taxon>Stramenopiles</taxon>
        <taxon>Ochrophyta</taxon>
        <taxon>Bolidophyceae</taxon>
        <taxon>Parmales</taxon>
        <taxon>Triparmaceae</taxon>
        <taxon>Triparma</taxon>
    </lineage>
</organism>
<protein>
    <submittedName>
        <fullName evidence="2">Uncharacterized protein</fullName>
    </submittedName>
</protein>
<feature type="compositionally biased region" description="Basic and acidic residues" evidence="1">
    <location>
        <begin position="186"/>
        <end position="195"/>
    </location>
</feature>